<dbReference type="PANTHER" id="PTHR30307">
    <property type="entry name" value="S-ADENOSYLMETHIONINE:TRNA RIBOSYLTRANSFERASE-ISOMERASE"/>
    <property type="match status" value="1"/>
</dbReference>
<organism evidence="5 6">
    <name type="scientific">Phytohabitans kaempferiae</name>
    <dbReference type="NCBI Taxonomy" id="1620943"/>
    <lineage>
        <taxon>Bacteria</taxon>
        <taxon>Bacillati</taxon>
        <taxon>Actinomycetota</taxon>
        <taxon>Actinomycetes</taxon>
        <taxon>Micromonosporales</taxon>
        <taxon>Micromonosporaceae</taxon>
    </lineage>
</organism>
<evidence type="ECO:0000313" key="6">
    <source>
        <dbReference type="Proteomes" id="UP001589867"/>
    </source>
</evidence>
<dbReference type="EMBL" id="JBHLUH010000004">
    <property type="protein sequence ID" value="MFC0526330.1"/>
    <property type="molecule type" value="Genomic_DNA"/>
</dbReference>
<evidence type="ECO:0000313" key="5">
    <source>
        <dbReference type="EMBL" id="MFC0526330.1"/>
    </source>
</evidence>
<dbReference type="SUPFAM" id="SSF111337">
    <property type="entry name" value="QueA-like"/>
    <property type="match status" value="1"/>
</dbReference>
<evidence type="ECO:0000256" key="2">
    <source>
        <dbReference type="ARBA" id="ARBA00022679"/>
    </source>
</evidence>
<accession>A0ABV6LV95</accession>
<keyword evidence="6" id="KW-1185">Reference proteome</keyword>
<proteinExistence type="predicted"/>
<comment type="caution">
    <text evidence="5">The sequence shown here is derived from an EMBL/GenBank/DDBJ whole genome shotgun (WGS) entry which is preliminary data.</text>
</comment>
<dbReference type="RefSeq" id="WP_377244063.1">
    <property type="nucleotide sequence ID" value="NZ_JBHLUH010000004.1"/>
</dbReference>
<evidence type="ECO:0000256" key="4">
    <source>
        <dbReference type="ARBA" id="ARBA00022785"/>
    </source>
</evidence>
<keyword evidence="4" id="KW-0671">Queuosine biosynthesis</keyword>
<sequence length="341" mass="36376">MTATTFTLPAELEAHEPPEARGLARDGVRLLVGEVSTGATAHHRFTDLPRLLRAGDVLVVNTSGTLPAAVPVAGSAGLTVHFSTELARGEWLVELRAAAGKATRPYDGGVAGQRYALPGGGSVLLREEYSRGRLWTATVDLGAPVQRYLAAYGQPIRYAYVPRPWPLTYYQTVFANEPGSAEMPSAARPFSERVVTRLVAAGVLLVPVLLHTGVASPEAHERPYPERFVVPRTTARLVNQARADGGRVIAVGTTAVRALESATAVDGVVSAASGWTDLVVTPERGVRAVDGLLTGFHEPAASHLDLLETVAGRPLLDRMYAEAIGARYLWHEFGDVNLILP</sequence>
<dbReference type="InterPro" id="IPR042118">
    <property type="entry name" value="QueA_dom1"/>
</dbReference>
<evidence type="ECO:0000256" key="1">
    <source>
        <dbReference type="ARBA" id="ARBA00022490"/>
    </source>
</evidence>
<dbReference type="InterPro" id="IPR003699">
    <property type="entry name" value="QueA"/>
</dbReference>
<dbReference type="Proteomes" id="UP001589867">
    <property type="component" value="Unassembled WGS sequence"/>
</dbReference>
<protein>
    <submittedName>
        <fullName evidence="5">S-adenosylmethionine:tRNA ribosyltransferase-isomerase</fullName>
    </submittedName>
</protein>
<evidence type="ECO:0000256" key="3">
    <source>
        <dbReference type="ARBA" id="ARBA00022691"/>
    </source>
</evidence>
<dbReference type="PANTHER" id="PTHR30307:SF0">
    <property type="entry name" value="S-ADENOSYLMETHIONINE:TRNA RIBOSYLTRANSFERASE-ISOMERASE"/>
    <property type="match status" value="1"/>
</dbReference>
<name>A0ABV6LV95_9ACTN</name>
<dbReference type="InterPro" id="IPR036100">
    <property type="entry name" value="QueA_sf"/>
</dbReference>
<gene>
    <name evidence="5" type="ORF">ACFFIA_01465</name>
</gene>
<keyword evidence="3" id="KW-0949">S-adenosyl-L-methionine</keyword>
<dbReference type="Pfam" id="PF02547">
    <property type="entry name" value="Queuosine_synth"/>
    <property type="match status" value="1"/>
</dbReference>
<reference evidence="5 6" key="1">
    <citation type="submission" date="2024-09" db="EMBL/GenBank/DDBJ databases">
        <authorList>
            <person name="Sun Q."/>
            <person name="Mori K."/>
        </authorList>
    </citation>
    <scope>NUCLEOTIDE SEQUENCE [LARGE SCALE GENOMIC DNA]</scope>
    <source>
        <strain evidence="5 6">TBRC 3947</strain>
    </source>
</reference>
<keyword evidence="2" id="KW-0808">Transferase</keyword>
<dbReference type="InterPro" id="IPR042119">
    <property type="entry name" value="QueA_dom2"/>
</dbReference>
<keyword evidence="1" id="KW-0963">Cytoplasm</keyword>
<dbReference type="Gene3D" id="3.40.1780.10">
    <property type="entry name" value="QueA-like"/>
    <property type="match status" value="1"/>
</dbReference>
<dbReference type="Gene3D" id="2.40.10.240">
    <property type="entry name" value="QueA-like"/>
    <property type="match status" value="1"/>
</dbReference>